<gene>
    <name evidence="2" type="ORF">VP01_6897g1</name>
</gene>
<evidence type="ECO:0000313" key="2">
    <source>
        <dbReference type="EMBL" id="KNZ46861.1"/>
    </source>
</evidence>
<evidence type="ECO:0000313" key="3">
    <source>
        <dbReference type="Proteomes" id="UP000037035"/>
    </source>
</evidence>
<dbReference type="Proteomes" id="UP000037035">
    <property type="component" value="Unassembled WGS sequence"/>
</dbReference>
<proteinExistence type="predicted"/>
<name>A0A0L6UED0_9BASI</name>
<comment type="caution">
    <text evidence="2">The sequence shown here is derived from an EMBL/GenBank/DDBJ whole genome shotgun (WGS) entry which is preliminary data.</text>
</comment>
<feature type="non-terminal residue" evidence="2">
    <location>
        <position position="241"/>
    </location>
</feature>
<feature type="domain" description="Tet-like 2OG-Fe(II) oxygenase" evidence="1">
    <location>
        <begin position="82"/>
        <end position="238"/>
    </location>
</feature>
<protein>
    <recommendedName>
        <fullName evidence="1">Tet-like 2OG-Fe(II) oxygenase domain-containing protein</fullName>
    </recommendedName>
</protein>
<keyword evidence="3" id="KW-1185">Reference proteome</keyword>
<evidence type="ECO:0000259" key="1">
    <source>
        <dbReference type="Pfam" id="PF20515"/>
    </source>
</evidence>
<dbReference type="Pfam" id="PF20515">
    <property type="entry name" value="2OG-FeII_Oxy_6"/>
    <property type="match status" value="1"/>
</dbReference>
<dbReference type="OrthoDB" id="2503998at2759"/>
<dbReference type="VEuPathDB" id="FungiDB:VP01_6897g1"/>
<dbReference type="AlphaFoldDB" id="A0A0L6UED0"/>
<reference evidence="2 3" key="1">
    <citation type="submission" date="2015-08" db="EMBL/GenBank/DDBJ databases">
        <title>Next Generation Sequencing and Analysis of the Genome of Puccinia sorghi L Schw, the Causal Agent of Maize Common Rust.</title>
        <authorList>
            <person name="Rochi L."/>
            <person name="Burguener G."/>
            <person name="Darino M."/>
            <person name="Turjanski A."/>
            <person name="Kreff E."/>
            <person name="Dieguez M.J."/>
            <person name="Sacco F."/>
        </authorList>
    </citation>
    <scope>NUCLEOTIDE SEQUENCE [LARGE SCALE GENOMIC DNA]</scope>
    <source>
        <strain evidence="2 3">RO10H11247</strain>
    </source>
</reference>
<accession>A0A0L6UED0</accession>
<dbReference type="InterPro" id="IPR046798">
    <property type="entry name" value="2OG-FeII_Oxy_6"/>
</dbReference>
<sequence>MTTEQHLMSQIDQHSLEVVAVRKTRRGAAVGDGLAAVRVACNSAEADYNISVGETPGKSQRGLQDHNIAIVKLHTLMMDTSLKLLSQNLIAKSTYQNANQSNIPQYAGKMYSLGWQKGYEESSKIGITGIAAKVSKDTKVYRELQTHVPEQRNFIGEWFYFISGPLFDEFKQQHITLNTPGLEPNVKEDPNGFNCHLPFTISNFDNFPHKEYNASPFTFVMWIPIKQTTGNLVEDNFEVKG</sequence>
<dbReference type="EMBL" id="LAVV01012268">
    <property type="protein sequence ID" value="KNZ46861.1"/>
    <property type="molecule type" value="Genomic_DNA"/>
</dbReference>
<organism evidence="2 3">
    <name type="scientific">Puccinia sorghi</name>
    <dbReference type="NCBI Taxonomy" id="27349"/>
    <lineage>
        <taxon>Eukaryota</taxon>
        <taxon>Fungi</taxon>
        <taxon>Dikarya</taxon>
        <taxon>Basidiomycota</taxon>
        <taxon>Pucciniomycotina</taxon>
        <taxon>Pucciniomycetes</taxon>
        <taxon>Pucciniales</taxon>
        <taxon>Pucciniaceae</taxon>
        <taxon>Puccinia</taxon>
    </lineage>
</organism>